<dbReference type="AlphaFoldDB" id="A0A2G8K286"/>
<dbReference type="InterPro" id="IPR003599">
    <property type="entry name" value="Ig_sub"/>
</dbReference>
<dbReference type="PROSITE" id="PS50835">
    <property type="entry name" value="IG_LIKE"/>
    <property type="match status" value="2"/>
</dbReference>
<dbReference type="PANTHER" id="PTHR10075">
    <property type="entry name" value="BASIGIN RELATED"/>
    <property type="match status" value="1"/>
</dbReference>
<accession>A0A2G8K286</accession>
<dbReference type="Pfam" id="PF13927">
    <property type="entry name" value="Ig_3"/>
    <property type="match status" value="2"/>
</dbReference>
<evidence type="ECO:0000313" key="3">
    <source>
        <dbReference type="EMBL" id="PIK42093.1"/>
    </source>
</evidence>
<comment type="caution">
    <text evidence="3">The sequence shown here is derived from an EMBL/GenBank/DDBJ whole genome shotgun (WGS) entry which is preliminary data.</text>
</comment>
<proteinExistence type="predicted"/>
<dbReference type="CDD" id="cd00096">
    <property type="entry name" value="Ig"/>
    <property type="match status" value="1"/>
</dbReference>
<organism evidence="3 4">
    <name type="scientific">Stichopus japonicus</name>
    <name type="common">Sea cucumber</name>
    <dbReference type="NCBI Taxonomy" id="307972"/>
    <lineage>
        <taxon>Eukaryota</taxon>
        <taxon>Metazoa</taxon>
        <taxon>Echinodermata</taxon>
        <taxon>Eleutherozoa</taxon>
        <taxon>Echinozoa</taxon>
        <taxon>Holothuroidea</taxon>
        <taxon>Aspidochirotacea</taxon>
        <taxon>Aspidochirotida</taxon>
        <taxon>Stichopodidae</taxon>
        <taxon>Apostichopus</taxon>
    </lineage>
</organism>
<sequence>MEKQRLFSAVCGMFMTVYLYHKQYINNAGRICVSVNTQVAATSFLDFSFDREPSDTVVASGDTVTLECSVTSTSNPTIEWYKDGVRISNTGVRFSELSDGSLRVGPSNNIAGSYSCSVEDRASNLLLVSREAVVSIATLELISHPVDVTDLYAGDTARFECLAQGQGPLEYVWQRDRANIDLTEERVAARYSLLPSGTLEIQDIRFEDEGSYRCRVISPYGGMQELSREAELVLRRGSASSSRVFEFATEPQSNILLKIGSPVILEVSTTQPAIFRWFKDDAELSFPGDHYSLVGQGSLFIEELQEIHTAIYKVVAESLDGTLIESRTSVLALARKKAVMKRANILNHCKAGRYPLPLCIIANILSIPVLTVEVFFATSKTLILYRLFDMPRNDDRSCFQFEPSTTPRETKLTHEWVLRISIPIP</sequence>
<feature type="domain" description="Ig-like" evidence="2">
    <location>
        <begin position="154"/>
        <end position="233"/>
    </location>
</feature>
<reference evidence="3 4" key="1">
    <citation type="journal article" date="2017" name="PLoS Biol.">
        <title>The sea cucumber genome provides insights into morphological evolution and visceral regeneration.</title>
        <authorList>
            <person name="Zhang X."/>
            <person name="Sun L."/>
            <person name="Yuan J."/>
            <person name="Sun Y."/>
            <person name="Gao Y."/>
            <person name="Zhang L."/>
            <person name="Li S."/>
            <person name="Dai H."/>
            <person name="Hamel J.F."/>
            <person name="Liu C."/>
            <person name="Yu Y."/>
            <person name="Liu S."/>
            <person name="Lin W."/>
            <person name="Guo K."/>
            <person name="Jin S."/>
            <person name="Xu P."/>
            <person name="Storey K.B."/>
            <person name="Huan P."/>
            <person name="Zhang T."/>
            <person name="Zhou Y."/>
            <person name="Zhang J."/>
            <person name="Lin C."/>
            <person name="Li X."/>
            <person name="Xing L."/>
            <person name="Huo D."/>
            <person name="Sun M."/>
            <person name="Wang L."/>
            <person name="Mercier A."/>
            <person name="Li F."/>
            <person name="Yang H."/>
            <person name="Xiang J."/>
        </authorList>
    </citation>
    <scope>NUCLEOTIDE SEQUENCE [LARGE SCALE GENOMIC DNA]</scope>
    <source>
        <strain evidence="3">Shaxun</strain>
        <tissue evidence="3">Muscle</tissue>
    </source>
</reference>
<dbReference type="InterPro" id="IPR036179">
    <property type="entry name" value="Ig-like_dom_sf"/>
</dbReference>
<evidence type="ECO:0000259" key="2">
    <source>
        <dbReference type="PROSITE" id="PS50835"/>
    </source>
</evidence>
<protein>
    <submittedName>
        <fullName evidence="3">Putative neogenin isoform X2</fullName>
    </submittedName>
</protein>
<dbReference type="InterPro" id="IPR013783">
    <property type="entry name" value="Ig-like_fold"/>
</dbReference>
<dbReference type="SMART" id="SM00408">
    <property type="entry name" value="IGc2"/>
    <property type="match status" value="2"/>
</dbReference>
<dbReference type="SMART" id="SM00409">
    <property type="entry name" value="IG"/>
    <property type="match status" value="3"/>
</dbReference>
<dbReference type="OrthoDB" id="438268at2759"/>
<dbReference type="SUPFAM" id="SSF48726">
    <property type="entry name" value="Immunoglobulin"/>
    <property type="match status" value="2"/>
</dbReference>
<dbReference type="EMBL" id="MRZV01000962">
    <property type="protein sequence ID" value="PIK42093.1"/>
    <property type="molecule type" value="Genomic_DNA"/>
</dbReference>
<feature type="domain" description="Ig-like" evidence="2">
    <location>
        <begin position="37"/>
        <end position="135"/>
    </location>
</feature>
<keyword evidence="1" id="KW-0393">Immunoglobulin domain</keyword>
<gene>
    <name evidence="3" type="ORF">BSL78_21049</name>
</gene>
<dbReference type="InterPro" id="IPR003598">
    <property type="entry name" value="Ig_sub2"/>
</dbReference>
<dbReference type="STRING" id="307972.A0A2G8K286"/>
<dbReference type="InterPro" id="IPR007110">
    <property type="entry name" value="Ig-like_dom"/>
</dbReference>
<name>A0A2G8K286_STIJA</name>
<evidence type="ECO:0000313" key="4">
    <source>
        <dbReference type="Proteomes" id="UP000230750"/>
    </source>
</evidence>
<dbReference type="PANTHER" id="PTHR10075:SF14">
    <property type="entry name" value="CELL ADHESION MOLECULE DSCAM2-RELATED"/>
    <property type="match status" value="1"/>
</dbReference>
<dbReference type="Proteomes" id="UP000230750">
    <property type="component" value="Unassembled WGS sequence"/>
</dbReference>
<dbReference type="Gene3D" id="2.60.40.10">
    <property type="entry name" value="Immunoglobulins"/>
    <property type="match status" value="3"/>
</dbReference>
<evidence type="ECO:0000256" key="1">
    <source>
        <dbReference type="ARBA" id="ARBA00023319"/>
    </source>
</evidence>
<keyword evidence="4" id="KW-1185">Reference proteome</keyword>